<feature type="signal peptide" evidence="1">
    <location>
        <begin position="1"/>
        <end position="20"/>
    </location>
</feature>
<evidence type="ECO:0000313" key="3">
    <source>
        <dbReference type="Proteomes" id="UP000675047"/>
    </source>
</evidence>
<dbReference type="Proteomes" id="UP000675047">
    <property type="component" value="Unassembled WGS sequence"/>
</dbReference>
<accession>A0A941AW42</accession>
<feature type="chain" id="PRO_5037612568" description="Lipocalin-like domain-containing protein" evidence="1">
    <location>
        <begin position="21"/>
        <end position="142"/>
    </location>
</feature>
<name>A0A941AW42_9FLAO</name>
<gene>
    <name evidence="2" type="ORF">J3495_14955</name>
</gene>
<dbReference type="EMBL" id="JAGFBV010000026">
    <property type="protein sequence ID" value="MBP4139374.1"/>
    <property type="molecule type" value="Genomic_DNA"/>
</dbReference>
<dbReference type="RefSeq" id="WP_210667342.1">
    <property type="nucleotide sequence ID" value="NZ_JAGFBV010000026.1"/>
</dbReference>
<keyword evidence="3" id="KW-1185">Reference proteome</keyword>
<dbReference type="AlphaFoldDB" id="A0A941AW42"/>
<proteinExistence type="predicted"/>
<comment type="caution">
    <text evidence="2">The sequence shown here is derived from an EMBL/GenBank/DDBJ whole genome shotgun (WGS) entry which is preliminary data.</text>
</comment>
<evidence type="ECO:0000313" key="2">
    <source>
        <dbReference type="EMBL" id="MBP4139374.1"/>
    </source>
</evidence>
<protein>
    <recommendedName>
        <fullName evidence="4">Lipocalin-like domain-containing protein</fullName>
    </recommendedName>
</protein>
<sequence length="142" mass="16394">MKAIVTIIFFITNLASFAQAEKVVGNYTLQLENKETHLLKYNLTLNPDGTFFFHYYSNIKSGIPPESNKYGKGNWTIANNVVSFFADKEKDFDDKHALDFTNTKARLIIKSPRNKTDKIIKTKLQFLASDIFWMKSIDLFKV</sequence>
<evidence type="ECO:0008006" key="4">
    <source>
        <dbReference type="Google" id="ProtNLM"/>
    </source>
</evidence>
<organism evidence="2 3">
    <name type="scientific">Flavobacterium geliluteum</name>
    <dbReference type="NCBI Taxonomy" id="2816120"/>
    <lineage>
        <taxon>Bacteria</taxon>
        <taxon>Pseudomonadati</taxon>
        <taxon>Bacteroidota</taxon>
        <taxon>Flavobacteriia</taxon>
        <taxon>Flavobacteriales</taxon>
        <taxon>Flavobacteriaceae</taxon>
        <taxon>Flavobacterium</taxon>
    </lineage>
</organism>
<evidence type="ECO:0000256" key="1">
    <source>
        <dbReference type="SAM" id="SignalP"/>
    </source>
</evidence>
<reference evidence="2 3" key="1">
    <citation type="submission" date="2021-03" db="EMBL/GenBank/DDBJ databases">
        <title>Flavobacterium Flabelliformis Sp. Nov. And Flavobacterium Geliluteum Sp. Nov., Two Novel Multidrug Resistant Psychrophilic Species Isolated From Antarctica.</title>
        <authorList>
            <person name="Kralova S."/>
            <person name="Busse H.J."/>
            <person name="Bezdicek M."/>
            <person name="Nykrynova M."/>
            <person name="Kroupova E."/>
            <person name="Krsek D."/>
            <person name="Sedlacek I."/>
        </authorList>
    </citation>
    <scope>NUCLEOTIDE SEQUENCE [LARGE SCALE GENOMIC DNA]</scope>
    <source>
        <strain evidence="2 3">P7388</strain>
    </source>
</reference>
<keyword evidence="1" id="KW-0732">Signal</keyword>